<dbReference type="AlphaFoldDB" id="F4Q7Z6"/>
<evidence type="ECO:0000313" key="2">
    <source>
        <dbReference type="EMBL" id="EGG15896.1"/>
    </source>
</evidence>
<sequence length="236" mass="25829">MSSNSTFYYYLFIVFLSLCIFHTHVGDAQSVLPDDELQSAIWIIRQYGCSFITQTQAGICGSASFTCEDTPTGYHIVLIQITGGPYVYCGDPQSNITTFSFPELTTAYILTGAGVFDSALNVLDKLQNLPKLGYISISDINLRVFPTSFPTGLPLLRTLDLSFAGTSIPPIIAIVESPLLTGLYIKSLLLNDLSSLPLWAVPSLDSIELTFGAPTVPFEININQNSFPVLNYLYVI</sequence>
<dbReference type="EMBL" id="GL883025">
    <property type="protein sequence ID" value="EGG15896.1"/>
    <property type="molecule type" value="Genomic_DNA"/>
</dbReference>
<protein>
    <recommendedName>
        <fullName evidence="4">Leucine-rich repeat-containing protein</fullName>
    </recommendedName>
</protein>
<name>F4Q7Z6_CACFS</name>
<dbReference type="RefSeq" id="XP_004352221.1">
    <property type="nucleotide sequence ID" value="XM_004352169.1"/>
</dbReference>
<dbReference type="OrthoDB" id="24276at2759"/>
<gene>
    <name evidence="2" type="ORF">DFA_09565</name>
</gene>
<feature type="transmembrane region" description="Helical" evidence="1">
    <location>
        <begin position="7"/>
        <end position="25"/>
    </location>
</feature>
<dbReference type="GeneID" id="14867792"/>
<evidence type="ECO:0000313" key="3">
    <source>
        <dbReference type="Proteomes" id="UP000007797"/>
    </source>
</evidence>
<evidence type="ECO:0000256" key="1">
    <source>
        <dbReference type="SAM" id="Phobius"/>
    </source>
</evidence>
<dbReference type="Proteomes" id="UP000007797">
    <property type="component" value="Unassembled WGS sequence"/>
</dbReference>
<dbReference type="SUPFAM" id="SSF52058">
    <property type="entry name" value="L domain-like"/>
    <property type="match status" value="1"/>
</dbReference>
<accession>F4Q7Z6</accession>
<proteinExistence type="predicted"/>
<reference evidence="3" key="1">
    <citation type="journal article" date="2011" name="Genome Res.">
        <title>Phylogeny-wide analysis of social amoeba genomes highlights ancient origins for complex intercellular communication.</title>
        <authorList>
            <person name="Heidel A.J."/>
            <person name="Lawal H.M."/>
            <person name="Felder M."/>
            <person name="Schilde C."/>
            <person name="Helps N.R."/>
            <person name="Tunggal B."/>
            <person name="Rivero F."/>
            <person name="John U."/>
            <person name="Schleicher M."/>
            <person name="Eichinger L."/>
            <person name="Platzer M."/>
            <person name="Noegel A.A."/>
            <person name="Schaap P."/>
            <person name="Gloeckner G."/>
        </authorList>
    </citation>
    <scope>NUCLEOTIDE SEQUENCE [LARGE SCALE GENOMIC DNA]</scope>
    <source>
        <strain evidence="3">SH3</strain>
    </source>
</reference>
<keyword evidence="1" id="KW-1133">Transmembrane helix</keyword>
<keyword evidence="1" id="KW-0812">Transmembrane</keyword>
<keyword evidence="3" id="KW-1185">Reference proteome</keyword>
<organism evidence="2 3">
    <name type="scientific">Cavenderia fasciculata</name>
    <name type="common">Slime mold</name>
    <name type="synonym">Dictyostelium fasciculatum</name>
    <dbReference type="NCBI Taxonomy" id="261658"/>
    <lineage>
        <taxon>Eukaryota</taxon>
        <taxon>Amoebozoa</taxon>
        <taxon>Evosea</taxon>
        <taxon>Eumycetozoa</taxon>
        <taxon>Dictyostelia</taxon>
        <taxon>Acytosteliales</taxon>
        <taxon>Cavenderiaceae</taxon>
        <taxon>Cavenderia</taxon>
    </lineage>
</organism>
<dbReference type="KEGG" id="dfa:DFA_09565"/>
<keyword evidence="1" id="KW-0472">Membrane</keyword>
<dbReference type="InterPro" id="IPR032675">
    <property type="entry name" value="LRR_dom_sf"/>
</dbReference>
<evidence type="ECO:0008006" key="4">
    <source>
        <dbReference type="Google" id="ProtNLM"/>
    </source>
</evidence>
<dbReference type="Gene3D" id="3.80.10.10">
    <property type="entry name" value="Ribonuclease Inhibitor"/>
    <property type="match status" value="1"/>
</dbReference>